<sequence>MRPTKLFLFVILFAIALKSTQAIRPLECEVLDNTTGTPDSRFGREVGTVYGSDMLITATEFVLRTFGQSDTGGRGYDFVLLVVESFYAHDRPYAFATTNGSRILMNADYLQTFPGDMKEEFTGIVYFTSGLVWQWTGNGGAPMGLLTGMADYIRLTAGWGYEGWPRRGSGLRWDEGYAITANFLEYCEGLRQGFVSDLNAMMIDSYSDAYFVEILGKPVNVLWEYYKFEYATPEPAQALEYGSPGPAPAQTFGY</sequence>
<evidence type="ECO:0000313" key="3">
    <source>
        <dbReference type="RefSeq" id="XP_030552366.1"/>
    </source>
</evidence>
<dbReference type="PANTHER" id="PTHR33321:SF12">
    <property type="entry name" value="PLANT BASIC SECRETORY PROTEIN (BSP) FAMILY PROTEIN"/>
    <property type="match status" value="1"/>
</dbReference>
<proteinExistence type="predicted"/>
<dbReference type="PANTHER" id="PTHR33321">
    <property type="match status" value="1"/>
</dbReference>
<reference evidence="3" key="1">
    <citation type="submission" date="2025-08" db="UniProtKB">
        <authorList>
            <consortium name="RefSeq"/>
        </authorList>
    </citation>
    <scope>IDENTIFICATION</scope>
    <source>
        <tissue evidence="3">Leaf</tissue>
    </source>
</reference>
<keyword evidence="1" id="KW-0732">Signal</keyword>
<dbReference type="GeneID" id="115756645"/>
<dbReference type="RefSeq" id="XP_030552366.1">
    <property type="nucleotide sequence ID" value="XM_030696506.1"/>
</dbReference>
<dbReference type="Pfam" id="PF04450">
    <property type="entry name" value="BSP"/>
    <property type="match status" value="1"/>
</dbReference>
<dbReference type="KEGG" id="rarg:115756645"/>
<keyword evidence="2" id="KW-1185">Reference proteome</keyword>
<dbReference type="Proteomes" id="UP000827889">
    <property type="component" value="Chromosome 3"/>
</dbReference>
<accession>A0A8B8QYS7</accession>
<dbReference type="AlphaFoldDB" id="A0A8B8QYS7"/>
<evidence type="ECO:0000256" key="1">
    <source>
        <dbReference type="SAM" id="SignalP"/>
    </source>
</evidence>
<dbReference type="OrthoDB" id="891726at2759"/>
<protein>
    <submittedName>
        <fullName evidence="3">Uncharacterized protein LOC115756645</fullName>
    </submittedName>
</protein>
<feature type="chain" id="PRO_5034974069" evidence="1">
    <location>
        <begin position="23"/>
        <end position="254"/>
    </location>
</feature>
<gene>
    <name evidence="3" type="primary">LOC115756645</name>
</gene>
<name>A0A8B8QYS7_9MYRT</name>
<evidence type="ECO:0000313" key="2">
    <source>
        <dbReference type="Proteomes" id="UP000827889"/>
    </source>
</evidence>
<organism evidence="2 3">
    <name type="scientific">Rhodamnia argentea</name>
    <dbReference type="NCBI Taxonomy" id="178133"/>
    <lineage>
        <taxon>Eukaryota</taxon>
        <taxon>Viridiplantae</taxon>
        <taxon>Streptophyta</taxon>
        <taxon>Embryophyta</taxon>
        <taxon>Tracheophyta</taxon>
        <taxon>Spermatophyta</taxon>
        <taxon>Magnoliopsida</taxon>
        <taxon>eudicotyledons</taxon>
        <taxon>Gunneridae</taxon>
        <taxon>Pentapetalae</taxon>
        <taxon>rosids</taxon>
        <taxon>malvids</taxon>
        <taxon>Myrtales</taxon>
        <taxon>Myrtaceae</taxon>
        <taxon>Myrtoideae</taxon>
        <taxon>Myrteae</taxon>
        <taxon>Australasian group</taxon>
        <taxon>Rhodamnia</taxon>
    </lineage>
</organism>
<dbReference type="InterPro" id="IPR007541">
    <property type="entry name" value="Uncharacterised_BSP"/>
</dbReference>
<feature type="signal peptide" evidence="1">
    <location>
        <begin position="1"/>
        <end position="22"/>
    </location>
</feature>